<accession>A0A8S4RK75</accession>
<dbReference type="EMBL" id="CAKXAJ010025243">
    <property type="protein sequence ID" value="CAH2237074.1"/>
    <property type="molecule type" value="Genomic_DNA"/>
</dbReference>
<dbReference type="OrthoDB" id="8113025at2759"/>
<feature type="signal peptide" evidence="1">
    <location>
        <begin position="1"/>
        <end position="18"/>
    </location>
</feature>
<dbReference type="AlphaFoldDB" id="A0A8S4RK75"/>
<evidence type="ECO:0000313" key="2">
    <source>
        <dbReference type="EMBL" id="CAH2237074.1"/>
    </source>
</evidence>
<keyword evidence="3" id="KW-1185">Reference proteome</keyword>
<protein>
    <submittedName>
        <fullName evidence="2">Jg17250 protein</fullName>
    </submittedName>
</protein>
<reference evidence="2" key="1">
    <citation type="submission" date="2022-03" db="EMBL/GenBank/DDBJ databases">
        <authorList>
            <person name="Lindestad O."/>
        </authorList>
    </citation>
    <scope>NUCLEOTIDE SEQUENCE</scope>
</reference>
<dbReference type="Gene3D" id="2.10.25.10">
    <property type="entry name" value="Laminin"/>
    <property type="match status" value="1"/>
</dbReference>
<gene>
    <name evidence="2" type="primary">jg17250</name>
    <name evidence="2" type="ORF">PAEG_LOCUS14389</name>
</gene>
<evidence type="ECO:0000313" key="3">
    <source>
        <dbReference type="Proteomes" id="UP000838756"/>
    </source>
</evidence>
<proteinExistence type="predicted"/>
<feature type="chain" id="PRO_5035801511" evidence="1">
    <location>
        <begin position="19"/>
        <end position="106"/>
    </location>
</feature>
<name>A0A8S4RK75_9NEOP</name>
<sequence>MKLLFVLCLIAVVGLSVGEIDLHPRGCIYIEGRCVRDCEEGTHGYSTGCSPVEPEPTCDNPTPVVDPTEDICDFTACYCDAPTVRDTATGKCVLLEECTKTKDTKN</sequence>
<evidence type="ECO:0000256" key="1">
    <source>
        <dbReference type="SAM" id="SignalP"/>
    </source>
</evidence>
<comment type="caution">
    <text evidence="2">The sequence shown here is derived from an EMBL/GenBank/DDBJ whole genome shotgun (WGS) entry which is preliminary data.</text>
</comment>
<dbReference type="Proteomes" id="UP000838756">
    <property type="component" value="Unassembled WGS sequence"/>
</dbReference>
<keyword evidence="1" id="KW-0732">Signal</keyword>
<organism evidence="2 3">
    <name type="scientific">Pararge aegeria aegeria</name>
    <dbReference type="NCBI Taxonomy" id="348720"/>
    <lineage>
        <taxon>Eukaryota</taxon>
        <taxon>Metazoa</taxon>
        <taxon>Ecdysozoa</taxon>
        <taxon>Arthropoda</taxon>
        <taxon>Hexapoda</taxon>
        <taxon>Insecta</taxon>
        <taxon>Pterygota</taxon>
        <taxon>Neoptera</taxon>
        <taxon>Endopterygota</taxon>
        <taxon>Lepidoptera</taxon>
        <taxon>Glossata</taxon>
        <taxon>Ditrysia</taxon>
        <taxon>Papilionoidea</taxon>
        <taxon>Nymphalidae</taxon>
        <taxon>Satyrinae</taxon>
        <taxon>Satyrini</taxon>
        <taxon>Parargina</taxon>
        <taxon>Pararge</taxon>
    </lineage>
</organism>